<evidence type="ECO:0000256" key="11">
    <source>
        <dbReference type="ARBA" id="ARBA00022753"/>
    </source>
</evidence>
<dbReference type="Pfam" id="PF00169">
    <property type="entry name" value="PH"/>
    <property type="match status" value="1"/>
</dbReference>
<evidence type="ECO:0000256" key="20">
    <source>
        <dbReference type="PROSITE-ProRule" id="PRU00043"/>
    </source>
</evidence>
<dbReference type="PROSITE" id="PS00232">
    <property type="entry name" value="CADHERIN_1"/>
    <property type="match status" value="2"/>
</dbReference>
<dbReference type="InterPro" id="IPR002126">
    <property type="entry name" value="Cadherin-like_dom"/>
</dbReference>
<keyword evidence="14" id="KW-0965">Cell junction</keyword>
<dbReference type="GO" id="GO:0007498">
    <property type="term" value="P:mesoderm development"/>
    <property type="evidence" value="ECO:0007669"/>
    <property type="project" value="UniProtKB-ARBA"/>
</dbReference>
<organism evidence="27 28">
    <name type="scientific">Anabarilius grahami</name>
    <name type="common">Kanglang fish</name>
    <name type="synonym">Barilius grahami</name>
    <dbReference type="NCBI Taxonomy" id="495550"/>
    <lineage>
        <taxon>Eukaryota</taxon>
        <taxon>Metazoa</taxon>
        <taxon>Chordata</taxon>
        <taxon>Craniata</taxon>
        <taxon>Vertebrata</taxon>
        <taxon>Euteleostomi</taxon>
        <taxon>Actinopterygii</taxon>
        <taxon>Neopterygii</taxon>
        <taxon>Teleostei</taxon>
        <taxon>Ostariophysi</taxon>
        <taxon>Cypriniformes</taxon>
        <taxon>Xenocyprididae</taxon>
        <taxon>Xenocypridinae</taxon>
        <taxon>Xenocypridinae incertae sedis</taxon>
        <taxon>Anabarilius</taxon>
    </lineage>
</organism>
<dbReference type="GO" id="GO:0055113">
    <property type="term" value="P:epiboly involved in gastrulation with mouth forming second"/>
    <property type="evidence" value="ECO:0007669"/>
    <property type="project" value="UniProtKB-ARBA"/>
</dbReference>
<evidence type="ECO:0000259" key="26">
    <source>
        <dbReference type="PROSITE" id="PS50268"/>
    </source>
</evidence>
<dbReference type="Proteomes" id="UP000281406">
    <property type="component" value="Unassembled WGS sequence"/>
</dbReference>
<evidence type="ECO:0000256" key="7">
    <source>
        <dbReference type="ARBA" id="ARBA00022490"/>
    </source>
</evidence>
<evidence type="ECO:0000256" key="3">
    <source>
        <dbReference type="ARBA" id="ARBA00004496"/>
    </source>
</evidence>
<dbReference type="PROSITE" id="PS50268">
    <property type="entry name" value="CADHERIN_2"/>
    <property type="match status" value="5"/>
</dbReference>
<dbReference type="PRINTS" id="PR00205">
    <property type="entry name" value="CADHERIN"/>
</dbReference>
<dbReference type="GO" id="GO:0042074">
    <property type="term" value="P:cell migration involved in gastrulation"/>
    <property type="evidence" value="ECO:0007669"/>
    <property type="project" value="UniProtKB-ARBA"/>
</dbReference>
<dbReference type="InterPro" id="IPR001849">
    <property type="entry name" value="PH_domain"/>
</dbReference>
<dbReference type="InterPro" id="IPR037840">
    <property type="entry name" value="PH_Anillin"/>
</dbReference>
<keyword evidence="8 21" id="KW-0812">Transmembrane</keyword>
<keyword evidence="18" id="KW-0325">Glycoprotein</keyword>
<keyword evidence="16" id="KW-0333">Golgi apparatus</keyword>
<keyword evidence="28" id="KW-1185">Reference proteome</keyword>
<evidence type="ECO:0000256" key="15">
    <source>
        <dbReference type="ARBA" id="ARBA00022989"/>
    </source>
</evidence>
<evidence type="ECO:0000256" key="9">
    <source>
        <dbReference type="ARBA" id="ARBA00022723"/>
    </source>
</evidence>
<dbReference type="GO" id="GO:0045296">
    <property type="term" value="F:cadherin binding"/>
    <property type="evidence" value="ECO:0007669"/>
    <property type="project" value="TreeGrafter"/>
</dbReference>
<feature type="compositionally biased region" description="Basic and acidic residues" evidence="23">
    <location>
        <begin position="289"/>
        <end position="304"/>
    </location>
</feature>
<dbReference type="GO" id="GO:0060027">
    <property type="term" value="P:convergent extension involved in gastrulation"/>
    <property type="evidence" value="ECO:0007669"/>
    <property type="project" value="UniProtKB-ARBA"/>
</dbReference>
<feature type="compositionally biased region" description="Polar residues" evidence="23">
    <location>
        <begin position="857"/>
        <end position="872"/>
    </location>
</feature>
<dbReference type="FunFam" id="2.60.40.60:FF:000019">
    <property type="entry name" value="Cadherin 2"/>
    <property type="match status" value="1"/>
</dbReference>
<dbReference type="FunFam" id="2.60.40.60:FF:000031">
    <property type="entry name" value="Cadherin 3"/>
    <property type="match status" value="1"/>
</dbReference>
<evidence type="ECO:0000256" key="19">
    <source>
        <dbReference type="ARBA" id="ARBA00023893"/>
    </source>
</evidence>
<dbReference type="GO" id="GO:0001764">
    <property type="term" value="P:neuron migration"/>
    <property type="evidence" value="ECO:0007669"/>
    <property type="project" value="UniProtKB-ARBA"/>
</dbReference>
<dbReference type="Pfam" id="PF08174">
    <property type="entry name" value="Anillin"/>
    <property type="match status" value="1"/>
</dbReference>
<evidence type="ECO:0000256" key="13">
    <source>
        <dbReference type="ARBA" id="ARBA00022889"/>
    </source>
</evidence>
<dbReference type="GO" id="GO:0005768">
    <property type="term" value="C:endosome"/>
    <property type="evidence" value="ECO:0007669"/>
    <property type="project" value="UniProtKB-SubCell"/>
</dbReference>
<dbReference type="InterPro" id="IPR020894">
    <property type="entry name" value="Cadherin_CS"/>
</dbReference>
<keyword evidence="6" id="KW-1003">Cell membrane</keyword>
<dbReference type="InterPro" id="IPR012966">
    <property type="entry name" value="AHD"/>
</dbReference>
<dbReference type="OrthoDB" id="5915976at2759"/>
<gene>
    <name evidence="27" type="ORF">DPX16_18823</name>
</gene>
<dbReference type="GO" id="GO:0016342">
    <property type="term" value="C:catenin complex"/>
    <property type="evidence" value="ECO:0007669"/>
    <property type="project" value="TreeGrafter"/>
</dbReference>
<dbReference type="GO" id="GO:0000902">
    <property type="term" value="P:cell morphogenesis"/>
    <property type="evidence" value="ECO:0007669"/>
    <property type="project" value="TreeGrafter"/>
</dbReference>
<keyword evidence="15 24" id="KW-1133">Transmembrane helix</keyword>
<feature type="domain" description="Cadherin" evidence="26">
    <location>
        <begin position="877"/>
        <end position="941"/>
    </location>
</feature>
<proteinExistence type="predicted"/>
<keyword evidence="9" id="KW-0479">Metal-binding</keyword>
<dbReference type="SUPFAM" id="SSF50729">
    <property type="entry name" value="PH domain-like"/>
    <property type="match status" value="1"/>
</dbReference>
<dbReference type="SMART" id="SM00112">
    <property type="entry name" value="CA"/>
    <property type="match status" value="5"/>
</dbReference>
<evidence type="ECO:0000256" key="16">
    <source>
        <dbReference type="ARBA" id="ARBA00023034"/>
    </source>
</evidence>
<evidence type="ECO:0000256" key="1">
    <source>
        <dbReference type="ARBA" id="ARBA00004177"/>
    </source>
</evidence>
<keyword evidence="17 24" id="KW-0472">Membrane</keyword>
<keyword evidence="12 20" id="KW-0106">Calcium</keyword>
<dbReference type="PROSITE" id="PS50003">
    <property type="entry name" value="PH_DOMAIN"/>
    <property type="match status" value="1"/>
</dbReference>
<dbReference type="FunFam" id="2.60.40.60:FF:000011">
    <property type="entry name" value="Cadherin 1"/>
    <property type="match status" value="1"/>
</dbReference>
<evidence type="ECO:0000256" key="2">
    <source>
        <dbReference type="ARBA" id="ARBA00004251"/>
    </source>
</evidence>
<dbReference type="Gene3D" id="2.30.29.30">
    <property type="entry name" value="Pleckstrin-homology domain (PH domain)/Phosphotyrosine-binding domain (PTB)"/>
    <property type="match status" value="1"/>
</dbReference>
<feature type="region of interest" description="Disordered" evidence="23">
    <location>
        <begin position="263"/>
        <end position="304"/>
    </location>
</feature>
<feature type="compositionally biased region" description="Acidic residues" evidence="23">
    <location>
        <begin position="271"/>
        <end position="280"/>
    </location>
</feature>
<evidence type="ECO:0000313" key="28">
    <source>
        <dbReference type="Proteomes" id="UP000281406"/>
    </source>
</evidence>
<feature type="region of interest" description="Disordered" evidence="23">
    <location>
        <begin position="857"/>
        <end position="881"/>
    </location>
</feature>
<dbReference type="Pfam" id="PF00028">
    <property type="entry name" value="Cadherin"/>
    <property type="match status" value="4"/>
</dbReference>
<evidence type="ECO:0000256" key="6">
    <source>
        <dbReference type="ARBA" id="ARBA00022475"/>
    </source>
</evidence>
<evidence type="ECO:0000313" key="27">
    <source>
        <dbReference type="EMBL" id="ROL23555.1"/>
    </source>
</evidence>
<dbReference type="FunFam" id="4.10.900.10:FF:000001">
    <property type="entry name" value="Cadherin 2"/>
    <property type="match status" value="1"/>
</dbReference>
<comment type="caution">
    <text evidence="27">The sequence shown here is derived from an EMBL/GenBank/DDBJ whole genome shotgun (WGS) entry which is preliminary data.</text>
</comment>
<feature type="region of interest" description="Disordered" evidence="23">
    <location>
        <begin position="428"/>
        <end position="447"/>
    </location>
</feature>
<keyword evidence="7" id="KW-0963">Cytoplasm</keyword>
<comment type="subcellular location">
    <subcellularLocation>
        <location evidence="4">Cell junction</location>
        <location evidence="4">Adherens junction</location>
    </subcellularLocation>
    <subcellularLocation>
        <location evidence="2 21">Cell membrane</location>
        <topology evidence="2 21">Single-pass type I membrane protein</topology>
    </subcellularLocation>
    <subcellularLocation>
        <location evidence="3">Cytoplasm</location>
    </subcellularLocation>
    <subcellularLocation>
        <location evidence="1">Endosome</location>
    </subcellularLocation>
    <subcellularLocation>
        <location evidence="5">Golgi apparatus</location>
        <location evidence="5">trans-Golgi network</location>
    </subcellularLocation>
</comment>
<dbReference type="GO" id="GO:0007043">
    <property type="term" value="P:cell-cell junction assembly"/>
    <property type="evidence" value="ECO:0007669"/>
    <property type="project" value="TreeGrafter"/>
</dbReference>
<name>A0A3N0Y1X9_ANAGA</name>
<evidence type="ECO:0000256" key="10">
    <source>
        <dbReference type="ARBA" id="ARBA00022737"/>
    </source>
</evidence>
<dbReference type="FunFam" id="2.60.40.60:FF:000027">
    <property type="entry name" value="Cadherin 2"/>
    <property type="match status" value="1"/>
</dbReference>
<dbReference type="InterPro" id="IPR011993">
    <property type="entry name" value="PH-like_dom_sf"/>
</dbReference>
<reference evidence="27 28" key="1">
    <citation type="submission" date="2018-10" db="EMBL/GenBank/DDBJ databases">
        <title>Genome assembly for a Yunnan-Guizhou Plateau 3E fish, Anabarilius grahami (Regan), and its evolutionary and genetic applications.</title>
        <authorList>
            <person name="Jiang W."/>
        </authorList>
    </citation>
    <scope>NUCLEOTIDE SEQUENCE [LARGE SCALE GENOMIC DNA]</scope>
    <source>
        <strain evidence="27">AG-KIZ</strain>
        <tissue evidence="27">Muscle</tissue>
    </source>
</reference>
<evidence type="ECO:0000256" key="8">
    <source>
        <dbReference type="ARBA" id="ARBA00022692"/>
    </source>
</evidence>
<dbReference type="Gene3D" id="2.60.40.60">
    <property type="entry name" value="Cadherins"/>
    <property type="match status" value="5"/>
</dbReference>
<evidence type="ECO:0000256" key="4">
    <source>
        <dbReference type="ARBA" id="ARBA00004536"/>
    </source>
</evidence>
<evidence type="ECO:0000256" key="17">
    <source>
        <dbReference type="ARBA" id="ARBA00023136"/>
    </source>
</evidence>
<feature type="domain" description="Cadherin" evidence="26">
    <location>
        <begin position="1164"/>
        <end position="1271"/>
    </location>
</feature>
<dbReference type="GO" id="GO:0001841">
    <property type="term" value="P:neural tube formation"/>
    <property type="evidence" value="ECO:0007669"/>
    <property type="project" value="UniProtKB-ARBA"/>
</dbReference>
<dbReference type="GO" id="GO:0007398">
    <property type="term" value="P:ectoderm development"/>
    <property type="evidence" value="ECO:0007669"/>
    <property type="project" value="UniProtKB-ARBA"/>
</dbReference>
<dbReference type="GO" id="GO:0008013">
    <property type="term" value="F:beta-catenin binding"/>
    <property type="evidence" value="ECO:0007669"/>
    <property type="project" value="TreeGrafter"/>
</dbReference>
<dbReference type="InterPro" id="IPR015919">
    <property type="entry name" value="Cadherin-like_sf"/>
</dbReference>
<dbReference type="PANTHER" id="PTHR24027:SF319">
    <property type="entry name" value="CADHERIN-1"/>
    <property type="match status" value="1"/>
</dbReference>
<feature type="domain" description="PH" evidence="25">
    <location>
        <begin position="735"/>
        <end position="847"/>
    </location>
</feature>
<dbReference type="GO" id="GO:0044331">
    <property type="term" value="P:cell-cell adhesion mediated by cadherin"/>
    <property type="evidence" value="ECO:0007669"/>
    <property type="project" value="TreeGrafter"/>
</dbReference>
<feature type="transmembrane region" description="Helical" evidence="24">
    <location>
        <begin position="1381"/>
        <end position="1404"/>
    </location>
</feature>
<protein>
    <recommendedName>
        <fullName evidence="19">Cadherin-1</fullName>
    </recommendedName>
</protein>
<comment type="function">
    <text evidence="22">Cadherins are calcium-dependent cell adhesion proteins.</text>
</comment>
<evidence type="ECO:0000256" key="18">
    <source>
        <dbReference type="ARBA" id="ARBA00023180"/>
    </source>
</evidence>
<dbReference type="GO" id="GO:0030010">
    <property type="term" value="P:establishment of cell polarity"/>
    <property type="evidence" value="ECO:0007669"/>
    <property type="project" value="UniProtKB-ARBA"/>
</dbReference>
<evidence type="ECO:0000256" key="5">
    <source>
        <dbReference type="ARBA" id="ARBA00004601"/>
    </source>
</evidence>
<dbReference type="EMBL" id="RJVU01053773">
    <property type="protein sequence ID" value="ROL23555.1"/>
    <property type="molecule type" value="Genomic_DNA"/>
</dbReference>
<evidence type="ECO:0000256" key="12">
    <source>
        <dbReference type="ARBA" id="ARBA00022837"/>
    </source>
</evidence>
<dbReference type="InterPro" id="IPR027397">
    <property type="entry name" value="Catenin-bd_sf"/>
</dbReference>
<dbReference type="GO" id="GO:0016339">
    <property type="term" value="P:calcium-dependent cell-cell adhesion via plasma membrane cell adhesion molecules"/>
    <property type="evidence" value="ECO:0007669"/>
    <property type="project" value="TreeGrafter"/>
</dbReference>
<sequence length="1558" mass="173591">MENQKRQRDPLEENTSACSELENVLKKRRLAAGGEENLDPTKSPARTRLRLAELEVKPDTPAISSIRSRVQQLSQRRDGGTGLVQRCLSDPGSEGCAGSMTSAICHIGEGEFSSRMQRFKAPTPLNSPGPSTPCTRNLSSFVHGIQQQLNAAVTPSSKEASRIRQAREDELRLLKVQPVADNMWLKRSLSDSSLTEEELKGTEFSSCEGDSKVFDGSLNTTPPCTVDIRFPNEELYTSTEPEALSTSTLIDKMFEDVLQHAEMEDKGEDGNKEEEVELEKDESNSSQTEKVDKTEPDTVEMEDKPEPVTVEMEDKPELVIVTLNEEPLDHSEMCEESVETPDVSSAMDEEKELQSVDHGEGEIEGKQEIATIGAEEDFLTLPPSCILSPLSKSVEAVVTPLVRFPITVFIRLDNLNCIDAYRSQRKIHPPSTQSLTPGVHKPVQEKTSKKPINIKERIKALNEEAAKLQTIITQTLQALSCCSDEEHGKGSQQEAEAEKLLLVSSEKRAALLAEVSRLREGESGKPESQNVSLQACRGTVSISSIQLPLKVEFVCSARTGRPTHYFLVLVRYGPCNIVATPLATAADAQNGDTISFPTSITLQDIRSSFEIDVEVYSLSSTQSNTCSVNAQQFRSSTKSRVTPKKILHSITKSNQSVMSATLPGLSAQRSSNFTLVGSHKITLNSLGRSKFLLDKMKFEGKIRRLLGDEFQEKVPFLSPLEGHIYLQLHSEGHSNVQHQGFLTMFEDVSGFGAWQRFYFLLEGGHLFYWNYPNEMGNKPADGSLSLFGFCSVRPVERECCARPHTFELVETNTLQQEDSQTLKKCWFSADTREERADWMEKLNQTLLDSLTWNRKPVSNDNRASTSSNTGTSRAGADQPPEGLFKVQKYSGVLWVTKSLDREETEEYVVTTHASAEDQDYIETPVELTIKVIDQNDNKPFCTQNPFMGEVLERAKQNVSIVQVTAEDLDDPKTFNAMVRYKLVRQEPNSGVFHIDPTNGVISLASMGILDRETHTVYSMAVEAADMDGHGLSSTCMVNITVTDSNDHAPKFRKRTYASTVQENKAEEIVARLDVTDRDEPLTANSVAKFTIIQGNEEGFFNISTGPSRMEGIITTSKGLDFEQANNFSLLVVVENEVPFAVPLSTSTATVTITVQDVNEPPVFEPAEIQITVQENVVVGSNIQNYTAKDPDTAREQKIRYKLLYDFANWLEITEDTGLIRVRSSLDREALFIRDEQYTVLVVAYDNDIEPATGTGTLVIKLVDVNDNAPVLEQSRVQICSTEPKPICLTITDPDGPENGPPFITELHKEYQSNWTIISNSSCAVWLRPLRRLALGEYSLMLRVYDSKMLSQNSSVIVEVCDCKGDDVTCSSGVYAPNIFTLPVYVLAAILCFLVLLLLLMLLFLHLKRKCGRKWEQFSQKEEDRGNIFCYNEEGCGEQDQVYDMMLLCRGPDISSTDTAPRALHTVFYWQHPEEKEDIGNLIYENLCTADDDHCVVPYDSMLVFAHEGEGSEAGSLSSLQSSISDGDLDFQDLQKWGPKFRRLADMYAVGEDEGYVLI</sequence>
<evidence type="ECO:0000256" key="14">
    <source>
        <dbReference type="ARBA" id="ARBA00022949"/>
    </source>
</evidence>
<dbReference type="GO" id="GO:0034332">
    <property type="term" value="P:adherens junction organization"/>
    <property type="evidence" value="ECO:0007669"/>
    <property type="project" value="UniProtKB-ARBA"/>
</dbReference>
<dbReference type="GO" id="GO:0005912">
    <property type="term" value="C:adherens junction"/>
    <property type="evidence" value="ECO:0007669"/>
    <property type="project" value="UniProtKB-SubCell"/>
</dbReference>
<evidence type="ECO:0000256" key="22">
    <source>
        <dbReference type="RuleBase" id="RU004357"/>
    </source>
</evidence>
<accession>A0A3N0Y1X9</accession>
<feature type="domain" description="Cadherin" evidence="26">
    <location>
        <begin position="942"/>
        <end position="1051"/>
    </location>
</feature>
<dbReference type="GO" id="GO:0007156">
    <property type="term" value="P:homophilic cell adhesion via plasma membrane adhesion molecules"/>
    <property type="evidence" value="ECO:0007669"/>
    <property type="project" value="InterPro"/>
</dbReference>
<dbReference type="InterPro" id="IPR039808">
    <property type="entry name" value="Cadherin"/>
</dbReference>
<keyword evidence="13 21" id="KW-0130">Cell adhesion</keyword>
<dbReference type="SUPFAM" id="SSF49313">
    <property type="entry name" value="Cadherin-like"/>
    <property type="match status" value="5"/>
</dbReference>
<evidence type="ECO:0000256" key="23">
    <source>
        <dbReference type="SAM" id="MobiDB-lite"/>
    </source>
</evidence>
<dbReference type="CDD" id="cd11304">
    <property type="entry name" value="Cadherin_repeat"/>
    <property type="match status" value="4"/>
</dbReference>
<dbReference type="GO" id="GO:0005509">
    <property type="term" value="F:calcium ion binding"/>
    <property type="evidence" value="ECO:0007669"/>
    <property type="project" value="UniProtKB-UniRule"/>
</dbReference>
<dbReference type="SMART" id="SM00233">
    <property type="entry name" value="PH"/>
    <property type="match status" value="1"/>
</dbReference>
<keyword evidence="10" id="KW-0677">Repeat</keyword>
<evidence type="ECO:0000259" key="25">
    <source>
        <dbReference type="PROSITE" id="PS50003"/>
    </source>
</evidence>
<dbReference type="CDD" id="cd01263">
    <property type="entry name" value="PH_anillin"/>
    <property type="match status" value="1"/>
</dbReference>
<dbReference type="Pfam" id="PF01049">
    <property type="entry name" value="CADH_Y-type_LIR"/>
    <property type="match status" value="1"/>
</dbReference>
<dbReference type="InterPro" id="IPR000233">
    <property type="entry name" value="Cadherin_Y-type_LIR"/>
</dbReference>
<dbReference type="GO" id="GO:0005794">
    <property type="term" value="C:Golgi apparatus"/>
    <property type="evidence" value="ECO:0007669"/>
    <property type="project" value="UniProtKB-SubCell"/>
</dbReference>
<dbReference type="PANTHER" id="PTHR24027">
    <property type="entry name" value="CADHERIN-23"/>
    <property type="match status" value="1"/>
</dbReference>
<dbReference type="Gene3D" id="4.10.900.10">
    <property type="entry name" value="TCF3-CBD (Catenin binding domain)"/>
    <property type="match status" value="1"/>
</dbReference>
<dbReference type="FunFam" id="2.60.40.60:FF:000022">
    <property type="entry name" value="Cadherin 2"/>
    <property type="match status" value="1"/>
</dbReference>
<feature type="domain" description="Cadherin" evidence="26">
    <location>
        <begin position="1052"/>
        <end position="1163"/>
    </location>
</feature>
<keyword evidence="11" id="KW-0967">Endosome</keyword>
<evidence type="ECO:0000256" key="21">
    <source>
        <dbReference type="RuleBase" id="RU003318"/>
    </source>
</evidence>
<feature type="domain" description="Cadherin" evidence="26">
    <location>
        <begin position="1288"/>
        <end position="1378"/>
    </location>
</feature>
<evidence type="ECO:0000256" key="24">
    <source>
        <dbReference type="SAM" id="Phobius"/>
    </source>
</evidence>